<comment type="caution">
    <text evidence="3">The sequence shown here is derived from an EMBL/GenBank/DDBJ whole genome shotgun (WGS) entry which is preliminary data.</text>
</comment>
<accession>A0A3A4F734</accession>
<dbReference type="RefSeq" id="WP_119903143.1">
    <property type="nucleotide sequence ID" value="NZ_QYZP01000003.1"/>
</dbReference>
<keyword evidence="4" id="KW-1185">Reference proteome</keyword>
<dbReference type="Proteomes" id="UP000266615">
    <property type="component" value="Unassembled WGS sequence"/>
</dbReference>
<evidence type="ECO:0000313" key="4">
    <source>
        <dbReference type="Proteomes" id="UP000266615"/>
    </source>
</evidence>
<name>A0A3A4F734_9MICC</name>
<feature type="region of interest" description="Disordered" evidence="2">
    <location>
        <begin position="26"/>
        <end position="58"/>
    </location>
</feature>
<keyword evidence="1" id="KW-0175">Coiled coil</keyword>
<evidence type="ECO:0000256" key="2">
    <source>
        <dbReference type="SAM" id="MobiDB-lite"/>
    </source>
</evidence>
<proteinExistence type="predicted"/>
<sequence>MTKNTQPESLDLADAFEHDGAEFELAATDGMTTDSAPQGDSAEEPTDDEILPPSDLGDNAHQVVTALLGHQQDLVAELRSVYEQLEQVRQVEYTALESRVQDAEATVSAAPSSSELQELLTLLESVSSSLKEQEERQSGFEQTLREAESAYATQLAERDAGIAAQNARIDQLEIAITAAAESGDSAHDKLEVLAKETESSLLYRMGERVSPAAQQARNALNTIRGRFRR</sequence>
<dbReference type="EMBL" id="QYZP01000003">
    <property type="protein sequence ID" value="RJN31077.1"/>
    <property type="molecule type" value="Genomic_DNA"/>
</dbReference>
<protein>
    <submittedName>
        <fullName evidence="3">Uncharacterized protein</fullName>
    </submittedName>
</protein>
<organism evidence="3 4">
    <name type="scientific">Nesterenkonia natronophila</name>
    <dbReference type="NCBI Taxonomy" id="2174932"/>
    <lineage>
        <taxon>Bacteria</taxon>
        <taxon>Bacillati</taxon>
        <taxon>Actinomycetota</taxon>
        <taxon>Actinomycetes</taxon>
        <taxon>Micrococcales</taxon>
        <taxon>Micrococcaceae</taxon>
        <taxon>Nesterenkonia</taxon>
    </lineage>
</organism>
<gene>
    <name evidence="3" type="ORF">D3250_09395</name>
</gene>
<dbReference type="OrthoDB" id="4965699at2"/>
<feature type="compositionally biased region" description="Acidic residues" evidence="2">
    <location>
        <begin position="41"/>
        <end position="50"/>
    </location>
</feature>
<feature type="coiled-coil region" evidence="1">
    <location>
        <begin position="116"/>
        <end position="150"/>
    </location>
</feature>
<dbReference type="AlphaFoldDB" id="A0A3A4F734"/>
<evidence type="ECO:0000313" key="3">
    <source>
        <dbReference type="EMBL" id="RJN31077.1"/>
    </source>
</evidence>
<evidence type="ECO:0000256" key="1">
    <source>
        <dbReference type="SAM" id="Coils"/>
    </source>
</evidence>
<reference evidence="3 4" key="1">
    <citation type="submission" date="2018-09" db="EMBL/GenBank/DDBJ databases">
        <title>Nesterenkonia natronophila sp. nov., an alkaliphilic actinobacteriume isolated from a soda lake, and emended description of the genus Nesterenkonia.</title>
        <authorList>
            <person name="Menes R.J."/>
            <person name="Iriarte A."/>
        </authorList>
    </citation>
    <scope>NUCLEOTIDE SEQUENCE [LARGE SCALE GENOMIC DNA]</scope>
    <source>
        <strain evidence="3 4">M8</strain>
    </source>
</reference>